<evidence type="ECO:0000313" key="2">
    <source>
        <dbReference type="Proteomes" id="UP000011529"/>
    </source>
</evidence>
<comment type="caution">
    <text evidence="1">The sequence shown here is derived from an EMBL/GenBank/DDBJ whole genome shotgun (WGS) entry which is preliminary data.</text>
</comment>
<keyword evidence="2" id="KW-1185">Reference proteome</keyword>
<accession>M2AZD4</accession>
<dbReference type="Proteomes" id="UP000011529">
    <property type="component" value="Unassembled WGS sequence"/>
</dbReference>
<reference evidence="1" key="2">
    <citation type="journal article" date="2013" name="Mar. Genomics">
        <title>Expression of sulfatases in Rhodopirellula baltica and the diversity of sulfatases in the genus Rhodopirellula.</title>
        <authorList>
            <person name="Wegner C.E."/>
            <person name="Richter-Heitmann T."/>
            <person name="Klindworth A."/>
            <person name="Klockow C."/>
            <person name="Richter M."/>
            <person name="Achstetter T."/>
            <person name="Glockner F.O."/>
            <person name="Harder J."/>
        </authorList>
    </citation>
    <scope>NUCLEOTIDE SEQUENCE [LARGE SCALE GENOMIC DNA]</scope>
    <source>
        <strain evidence="1">6C</strain>
    </source>
</reference>
<evidence type="ECO:0000313" key="1">
    <source>
        <dbReference type="EMBL" id="EMB15339.1"/>
    </source>
</evidence>
<dbReference type="EMBL" id="ANMO01000178">
    <property type="protein sequence ID" value="EMB15339.1"/>
    <property type="molecule type" value="Genomic_DNA"/>
</dbReference>
<proteinExistence type="predicted"/>
<dbReference type="AlphaFoldDB" id="M2AZD4"/>
<gene>
    <name evidence="1" type="ORF">RE6C_03925</name>
</gene>
<reference evidence="1" key="1">
    <citation type="submission" date="2012-11" db="EMBL/GenBank/DDBJ databases">
        <title>Permanent draft genomes of Rhodopirellula europaea strain SH398 and 6C.</title>
        <authorList>
            <person name="Richter M."/>
            <person name="Richter-Heitmann T."/>
            <person name="Frank C."/>
            <person name="Harder J."/>
            <person name="Glockner F.O."/>
        </authorList>
    </citation>
    <scope>NUCLEOTIDE SEQUENCE</scope>
    <source>
        <strain evidence="1">6C</strain>
    </source>
</reference>
<dbReference type="PATRIC" id="fig|1263867.3.peg.4200"/>
<sequence>MLSVLKLRFDFIRRTLPITRSPREIFHCQNARLGDSGASDGSPRN</sequence>
<organism evidence="1 2">
    <name type="scientific">Rhodopirellula europaea 6C</name>
    <dbReference type="NCBI Taxonomy" id="1263867"/>
    <lineage>
        <taxon>Bacteria</taxon>
        <taxon>Pseudomonadati</taxon>
        <taxon>Planctomycetota</taxon>
        <taxon>Planctomycetia</taxon>
        <taxon>Pirellulales</taxon>
        <taxon>Pirellulaceae</taxon>
        <taxon>Rhodopirellula</taxon>
    </lineage>
</organism>
<protein>
    <submittedName>
        <fullName evidence="1">Uncharacterized protein</fullName>
    </submittedName>
</protein>
<name>M2AZD4_9BACT</name>